<comment type="caution">
    <text evidence="1">The sequence shown here is derived from an EMBL/GenBank/DDBJ whole genome shotgun (WGS) entry which is preliminary data.</text>
</comment>
<gene>
    <name evidence="1" type="ORF">LNINA_LOCUS6657</name>
</gene>
<dbReference type="EMBL" id="CAVLEF010000009">
    <property type="protein sequence ID" value="CAK1547162.1"/>
    <property type="molecule type" value="Genomic_DNA"/>
</dbReference>
<dbReference type="AlphaFoldDB" id="A0AAV1JEV0"/>
<accession>A0AAV1JEV0</accession>
<reference evidence="1 2" key="1">
    <citation type="submission" date="2023-11" db="EMBL/GenBank/DDBJ databases">
        <authorList>
            <person name="Okamura Y."/>
        </authorList>
    </citation>
    <scope>NUCLEOTIDE SEQUENCE [LARGE SCALE GENOMIC DNA]</scope>
</reference>
<keyword evidence="2" id="KW-1185">Reference proteome</keyword>
<sequence length="136" mass="15876">MHSFVEAIDNCTLDRKAFLYIVESMDQYNINMTASDVCLSRIIETPEPLNNFMVQPCREDAYCKHCLSSGPSIAYALSHRLLNMIFRRNVRRCFIQSAAQDEILNDQMCAFMYREAVYLARRGFFARDLFLEHGKE</sequence>
<proteinExistence type="predicted"/>
<evidence type="ECO:0000313" key="2">
    <source>
        <dbReference type="Proteomes" id="UP001497472"/>
    </source>
</evidence>
<name>A0AAV1JEV0_9NEOP</name>
<evidence type="ECO:0000313" key="1">
    <source>
        <dbReference type="EMBL" id="CAK1547162.1"/>
    </source>
</evidence>
<protein>
    <submittedName>
        <fullName evidence="1">Uncharacterized protein</fullName>
    </submittedName>
</protein>
<organism evidence="1 2">
    <name type="scientific">Leptosia nina</name>
    <dbReference type="NCBI Taxonomy" id="320188"/>
    <lineage>
        <taxon>Eukaryota</taxon>
        <taxon>Metazoa</taxon>
        <taxon>Ecdysozoa</taxon>
        <taxon>Arthropoda</taxon>
        <taxon>Hexapoda</taxon>
        <taxon>Insecta</taxon>
        <taxon>Pterygota</taxon>
        <taxon>Neoptera</taxon>
        <taxon>Endopterygota</taxon>
        <taxon>Lepidoptera</taxon>
        <taxon>Glossata</taxon>
        <taxon>Ditrysia</taxon>
        <taxon>Papilionoidea</taxon>
        <taxon>Pieridae</taxon>
        <taxon>Pierinae</taxon>
        <taxon>Leptosia</taxon>
    </lineage>
</organism>
<dbReference type="Proteomes" id="UP001497472">
    <property type="component" value="Unassembled WGS sequence"/>
</dbReference>